<comment type="caution">
    <text evidence="1">The sequence shown here is derived from an EMBL/GenBank/DDBJ whole genome shotgun (WGS) entry which is preliminary data.</text>
</comment>
<keyword evidence="2" id="KW-1185">Reference proteome</keyword>
<evidence type="ECO:0000313" key="1">
    <source>
        <dbReference type="EMBL" id="KAJ8704418.1"/>
    </source>
</evidence>
<dbReference type="EMBL" id="JARGEI010000031">
    <property type="protein sequence ID" value="KAJ8704418.1"/>
    <property type="molecule type" value="Genomic_DNA"/>
</dbReference>
<accession>A0AAD7Y6L6</accession>
<dbReference type="PANTHER" id="PTHR12496">
    <property type="entry name" value="CGI-41 METHYLTRANSFERASE"/>
    <property type="match status" value="1"/>
</dbReference>
<organism evidence="1 2">
    <name type="scientific">Mythimna separata</name>
    <name type="common">Oriental armyworm</name>
    <name type="synonym">Pseudaletia separata</name>
    <dbReference type="NCBI Taxonomy" id="271217"/>
    <lineage>
        <taxon>Eukaryota</taxon>
        <taxon>Metazoa</taxon>
        <taxon>Ecdysozoa</taxon>
        <taxon>Arthropoda</taxon>
        <taxon>Hexapoda</taxon>
        <taxon>Insecta</taxon>
        <taxon>Pterygota</taxon>
        <taxon>Neoptera</taxon>
        <taxon>Endopterygota</taxon>
        <taxon>Lepidoptera</taxon>
        <taxon>Glossata</taxon>
        <taxon>Ditrysia</taxon>
        <taxon>Noctuoidea</taxon>
        <taxon>Noctuidae</taxon>
        <taxon>Noctuinae</taxon>
        <taxon>Hadenini</taxon>
        <taxon>Mythimna</taxon>
    </lineage>
</organism>
<reference evidence="1" key="1">
    <citation type="submission" date="2023-03" db="EMBL/GenBank/DDBJ databases">
        <title>Chromosome-level genomes of two armyworms, Mythimna separata and Mythimna loreyi, provide insights into the biosynthesis and reception of sex pheromones.</title>
        <authorList>
            <person name="Zhao H."/>
        </authorList>
    </citation>
    <scope>NUCLEOTIDE SEQUENCE</scope>
    <source>
        <strain evidence="1">BeijingLab</strain>
        <tissue evidence="1">Pupa</tissue>
    </source>
</reference>
<dbReference type="AlphaFoldDB" id="A0AAD7Y6L6"/>
<dbReference type="InterPro" id="IPR052220">
    <property type="entry name" value="METTL25"/>
</dbReference>
<dbReference type="PANTHER" id="PTHR12496:SF0">
    <property type="entry name" value="METHYLTRANSFERASE DOMAIN-CONTAINING PROTEIN"/>
    <property type="match status" value="1"/>
</dbReference>
<evidence type="ECO:0000313" key="2">
    <source>
        <dbReference type="Proteomes" id="UP001231518"/>
    </source>
</evidence>
<protein>
    <submittedName>
        <fullName evidence="1">Uncharacterized protein</fullName>
    </submittedName>
</protein>
<dbReference type="Proteomes" id="UP001231518">
    <property type="component" value="Chromosome 29"/>
</dbReference>
<gene>
    <name evidence="1" type="ORF">PYW07_011606</name>
</gene>
<name>A0AAD7Y6L6_MYTSE</name>
<sequence>MVECHGVFKNFPLSCCLKGLFGTFKGDEFIRVPFLRLAAQPPSVDDKLEDLVFNLLSRAVLQTFAFKHNCKLKRKKRKAVKTKNMKNNFEVYIEDAATNGFTLIKKEANGDNNKAENPKFCLEELMTLWHQLTQFTFTKAGIFILLQNYLQPVIENFVLFDRLVYLKENGVKHCEFKKILNVKISPRCLALIANK</sequence>
<proteinExistence type="predicted"/>